<dbReference type="SUPFAM" id="SSF51316">
    <property type="entry name" value="Mss4-like"/>
    <property type="match status" value="1"/>
</dbReference>
<dbReference type="PROSITE" id="PS51790">
    <property type="entry name" value="MSRB"/>
    <property type="match status" value="1"/>
</dbReference>
<evidence type="ECO:0000256" key="3">
    <source>
        <dbReference type="ARBA" id="ARBA00022833"/>
    </source>
</evidence>
<evidence type="ECO:0000256" key="1">
    <source>
        <dbReference type="ARBA" id="ARBA00007174"/>
    </source>
</evidence>
<dbReference type="PANTHER" id="PTHR10173">
    <property type="entry name" value="METHIONINE SULFOXIDE REDUCTASE"/>
    <property type="match status" value="1"/>
</dbReference>
<evidence type="ECO:0000259" key="7">
    <source>
        <dbReference type="PROSITE" id="PS51790"/>
    </source>
</evidence>
<dbReference type="Proteomes" id="UP000095280">
    <property type="component" value="Unplaced"/>
</dbReference>
<proteinExistence type="inferred from homology"/>
<evidence type="ECO:0000256" key="6">
    <source>
        <dbReference type="RuleBase" id="RU365044"/>
    </source>
</evidence>
<protein>
    <recommendedName>
        <fullName evidence="6">Peptide-methionine (R)-S-oxide reductase</fullName>
        <ecNumber evidence="6">1.8.4.12</ecNumber>
    </recommendedName>
</protein>
<evidence type="ECO:0000256" key="2">
    <source>
        <dbReference type="ARBA" id="ARBA00022723"/>
    </source>
</evidence>
<dbReference type="GO" id="GO:0033743">
    <property type="term" value="F:peptide-methionine (R)-S-oxide reductase activity"/>
    <property type="evidence" value="ECO:0007669"/>
    <property type="project" value="UniProtKB-EC"/>
</dbReference>
<dbReference type="Gene3D" id="2.170.150.20">
    <property type="entry name" value="Peptide methionine sulfoxide reductase"/>
    <property type="match status" value="1"/>
</dbReference>
<dbReference type="GO" id="GO:0046872">
    <property type="term" value="F:metal ion binding"/>
    <property type="evidence" value="ECO:0007669"/>
    <property type="project" value="UniProtKB-KW"/>
</dbReference>
<dbReference type="GO" id="GO:0006979">
    <property type="term" value="P:response to oxidative stress"/>
    <property type="evidence" value="ECO:0007669"/>
    <property type="project" value="InterPro"/>
</dbReference>
<comment type="function">
    <text evidence="6">Methionine-sulfoxide reductase that specifically reduces methionine (R)-sulfoxide back to methionine. While in many cases methionine oxidation is the result of random oxidation following oxidative stress, methionine oxidation is also a post-translational modification that takes place on specific residues.</text>
</comment>
<sequence>LNYKNMTTVDKTTVKSDSDWKQVLTPEQYHVTREKGTEAPFTGKFDKFFKDGTYSCVCCKTPLFRSEYKYNSGCGWPAFFKADDAEARIVRHPDDSIPGRPRVEVLCRSCGAHLGHVFQDGPQPTGERYCINSACLNFASADGAICESG</sequence>
<evidence type="ECO:0000313" key="9">
    <source>
        <dbReference type="WBParaSite" id="maker-uti_cns_0000225-snap-gene-1.2-mRNA-1"/>
    </source>
</evidence>
<dbReference type="WBParaSite" id="maker-uti_cns_0000225-snap-gene-1.2-mRNA-1">
    <property type="protein sequence ID" value="maker-uti_cns_0000225-snap-gene-1.2-mRNA-1"/>
    <property type="gene ID" value="maker-uti_cns_0000225-snap-gene-1.2"/>
</dbReference>
<keyword evidence="8" id="KW-1185">Reference proteome</keyword>
<name>A0A1I8FY56_9PLAT</name>
<dbReference type="FunFam" id="2.170.150.20:FF:000001">
    <property type="entry name" value="Peptide methionine sulfoxide reductase MsrB"/>
    <property type="match status" value="1"/>
</dbReference>
<comment type="cofactor">
    <cofactor evidence="6">
        <name>Zn(2+)</name>
        <dbReference type="ChEBI" id="CHEBI:29105"/>
    </cofactor>
    <text evidence="6">Binds 1 zinc ion per subunit.</text>
</comment>
<evidence type="ECO:0000313" key="8">
    <source>
        <dbReference type="Proteomes" id="UP000095280"/>
    </source>
</evidence>
<dbReference type="AlphaFoldDB" id="A0A1I8FY56"/>
<dbReference type="InterPro" id="IPR002579">
    <property type="entry name" value="Met_Sox_Rdtase_MsrB_dom"/>
</dbReference>
<dbReference type="InterPro" id="IPR028427">
    <property type="entry name" value="Met_Sox_Rdtase_MsrB"/>
</dbReference>
<organism evidence="8 9">
    <name type="scientific">Macrostomum lignano</name>
    <dbReference type="NCBI Taxonomy" id="282301"/>
    <lineage>
        <taxon>Eukaryota</taxon>
        <taxon>Metazoa</taxon>
        <taxon>Spiralia</taxon>
        <taxon>Lophotrochozoa</taxon>
        <taxon>Platyhelminthes</taxon>
        <taxon>Rhabditophora</taxon>
        <taxon>Macrostomorpha</taxon>
        <taxon>Macrostomida</taxon>
        <taxon>Macrostomidae</taxon>
        <taxon>Macrostomum</taxon>
    </lineage>
</organism>
<accession>A0A1I8FY56</accession>
<evidence type="ECO:0000256" key="5">
    <source>
        <dbReference type="ARBA" id="ARBA00048488"/>
    </source>
</evidence>
<dbReference type="GO" id="GO:0030091">
    <property type="term" value="P:protein repair"/>
    <property type="evidence" value="ECO:0007669"/>
    <property type="project" value="InterPro"/>
</dbReference>
<comment type="catalytic activity">
    <reaction evidence="5 6">
        <text>L-methionyl-[protein] + [thioredoxin]-disulfide + H2O = L-methionyl-(R)-S-oxide-[protein] + [thioredoxin]-dithiol</text>
        <dbReference type="Rhea" id="RHEA:24164"/>
        <dbReference type="Rhea" id="RHEA-COMP:10698"/>
        <dbReference type="Rhea" id="RHEA-COMP:10700"/>
        <dbReference type="Rhea" id="RHEA-COMP:12313"/>
        <dbReference type="Rhea" id="RHEA-COMP:12314"/>
        <dbReference type="ChEBI" id="CHEBI:15377"/>
        <dbReference type="ChEBI" id="CHEBI:16044"/>
        <dbReference type="ChEBI" id="CHEBI:29950"/>
        <dbReference type="ChEBI" id="CHEBI:45764"/>
        <dbReference type="ChEBI" id="CHEBI:50058"/>
        <dbReference type="EC" id="1.8.4.12"/>
    </reaction>
</comment>
<dbReference type="NCBIfam" id="TIGR00357">
    <property type="entry name" value="peptide-methionine (R)-S-oxide reductase MsrB"/>
    <property type="match status" value="1"/>
</dbReference>
<dbReference type="Pfam" id="PF01641">
    <property type="entry name" value="SelR"/>
    <property type="match status" value="1"/>
</dbReference>
<feature type="domain" description="MsrB" evidence="7">
    <location>
        <begin position="17"/>
        <end position="141"/>
    </location>
</feature>
<comment type="similarity">
    <text evidence="1 6">Belongs to the MsrB Met sulfoxide reductase family.</text>
</comment>
<dbReference type="PANTHER" id="PTHR10173:SF52">
    <property type="entry name" value="METHIONINE-R-SULFOXIDE REDUCTASE B1"/>
    <property type="match status" value="1"/>
</dbReference>
<keyword evidence="3 6" id="KW-0862">Zinc</keyword>
<keyword evidence="4 6" id="KW-0560">Oxidoreductase</keyword>
<dbReference type="GO" id="GO:0005737">
    <property type="term" value="C:cytoplasm"/>
    <property type="evidence" value="ECO:0007669"/>
    <property type="project" value="TreeGrafter"/>
</dbReference>
<dbReference type="InterPro" id="IPR011057">
    <property type="entry name" value="Mss4-like_sf"/>
</dbReference>
<evidence type="ECO:0000256" key="4">
    <source>
        <dbReference type="ARBA" id="ARBA00023002"/>
    </source>
</evidence>
<reference evidence="9" key="1">
    <citation type="submission" date="2016-11" db="UniProtKB">
        <authorList>
            <consortium name="WormBaseParasite"/>
        </authorList>
    </citation>
    <scope>IDENTIFICATION</scope>
</reference>
<keyword evidence="2 6" id="KW-0479">Metal-binding</keyword>
<dbReference type="EC" id="1.8.4.12" evidence="6"/>